<dbReference type="SUPFAM" id="SSF46689">
    <property type="entry name" value="Homeodomain-like"/>
    <property type="match status" value="1"/>
</dbReference>
<dbReference type="EMBL" id="QBKS01000001">
    <property type="protein sequence ID" value="PTX57379.1"/>
    <property type="molecule type" value="Genomic_DNA"/>
</dbReference>
<comment type="caution">
    <text evidence="4">The sequence shown here is derived from an EMBL/GenBank/DDBJ whole genome shotgun (WGS) entry which is preliminary data.</text>
</comment>
<dbReference type="RefSeq" id="WP_342748721.1">
    <property type="nucleotide sequence ID" value="NZ_QBKS01000001.1"/>
</dbReference>
<evidence type="ECO:0000256" key="2">
    <source>
        <dbReference type="PROSITE-ProRule" id="PRU00335"/>
    </source>
</evidence>
<name>A0A2T6BMT6_9RHOB</name>
<gene>
    <name evidence="4" type="ORF">C8N43_2046</name>
</gene>
<evidence type="ECO:0000256" key="1">
    <source>
        <dbReference type="ARBA" id="ARBA00023125"/>
    </source>
</evidence>
<reference evidence="4 5" key="1">
    <citation type="submission" date="2018-04" db="EMBL/GenBank/DDBJ databases">
        <title>Genomic Encyclopedia of Archaeal and Bacterial Type Strains, Phase II (KMG-II): from individual species to whole genera.</title>
        <authorList>
            <person name="Goeker M."/>
        </authorList>
    </citation>
    <scope>NUCLEOTIDE SEQUENCE [LARGE SCALE GENOMIC DNA]</scope>
    <source>
        <strain evidence="4 5">DSM 100977</strain>
    </source>
</reference>
<keyword evidence="5" id="KW-1185">Reference proteome</keyword>
<evidence type="ECO:0000259" key="3">
    <source>
        <dbReference type="PROSITE" id="PS50977"/>
    </source>
</evidence>
<evidence type="ECO:0000313" key="4">
    <source>
        <dbReference type="EMBL" id="PTX57379.1"/>
    </source>
</evidence>
<dbReference type="Pfam" id="PF00440">
    <property type="entry name" value="TetR_N"/>
    <property type="match status" value="1"/>
</dbReference>
<dbReference type="AlphaFoldDB" id="A0A2T6BMT6"/>
<dbReference type="PROSITE" id="PS50977">
    <property type="entry name" value="HTH_TETR_2"/>
    <property type="match status" value="1"/>
</dbReference>
<dbReference type="Gene3D" id="1.10.10.60">
    <property type="entry name" value="Homeodomain-like"/>
    <property type="match status" value="1"/>
</dbReference>
<feature type="DNA-binding region" description="H-T-H motif" evidence="2">
    <location>
        <begin position="44"/>
        <end position="63"/>
    </location>
</feature>
<sequence>MGRRLLHRDDPAKAELIGNIKVTREDWLGAALDALIDGGEEQVKVKVLGERMGVSRSSFYWYFDSRQDLLDALLDHWQHCNTAALIAQSRKTAATITEAVCNVHHCVIDAALFDNRLDFAIRDWAKRDVAVRAVLTTSEEARVQALTEMFERFDYAPTDAFARARVLYFMQAGYDAAELGETLERRLSMAAHYLRIFTGVEPQPKELQAFADFVRAVDARDSKTVAQS</sequence>
<organism evidence="4 5">
    <name type="scientific">Litoreibacter ponti</name>
    <dbReference type="NCBI Taxonomy" id="1510457"/>
    <lineage>
        <taxon>Bacteria</taxon>
        <taxon>Pseudomonadati</taxon>
        <taxon>Pseudomonadota</taxon>
        <taxon>Alphaproteobacteria</taxon>
        <taxon>Rhodobacterales</taxon>
        <taxon>Roseobacteraceae</taxon>
        <taxon>Litoreibacter</taxon>
    </lineage>
</organism>
<evidence type="ECO:0000313" key="5">
    <source>
        <dbReference type="Proteomes" id="UP000243978"/>
    </source>
</evidence>
<keyword evidence="1 2" id="KW-0238">DNA-binding</keyword>
<feature type="domain" description="HTH tetR-type" evidence="3">
    <location>
        <begin position="21"/>
        <end position="81"/>
    </location>
</feature>
<dbReference type="InterPro" id="IPR001647">
    <property type="entry name" value="HTH_TetR"/>
</dbReference>
<protein>
    <submittedName>
        <fullName evidence="4">TetR family transcriptional regulator</fullName>
    </submittedName>
</protein>
<dbReference type="Proteomes" id="UP000243978">
    <property type="component" value="Unassembled WGS sequence"/>
</dbReference>
<dbReference type="InterPro" id="IPR009057">
    <property type="entry name" value="Homeodomain-like_sf"/>
</dbReference>
<accession>A0A2T6BMT6</accession>
<dbReference type="GO" id="GO:0003677">
    <property type="term" value="F:DNA binding"/>
    <property type="evidence" value="ECO:0007669"/>
    <property type="project" value="UniProtKB-UniRule"/>
</dbReference>
<proteinExistence type="predicted"/>